<gene>
    <name evidence="1" type="ORF">ACFQ4R_04245</name>
</gene>
<evidence type="ECO:0000313" key="2">
    <source>
        <dbReference type="Proteomes" id="UP001597191"/>
    </source>
</evidence>
<name>A0ABW4BLX2_9LACO</name>
<comment type="caution">
    <text evidence="1">The sequence shown here is derived from an EMBL/GenBank/DDBJ whole genome shotgun (WGS) entry which is preliminary data.</text>
</comment>
<dbReference type="RefSeq" id="WP_125647999.1">
    <property type="nucleotide sequence ID" value="NZ_JBHTOH010000025.1"/>
</dbReference>
<organism evidence="1 2">
    <name type="scientific">Lapidilactobacillus gannanensis</name>
    <dbReference type="NCBI Taxonomy" id="2486002"/>
    <lineage>
        <taxon>Bacteria</taxon>
        <taxon>Bacillati</taxon>
        <taxon>Bacillota</taxon>
        <taxon>Bacilli</taxon>
        <taxon>Lactobacillales</taxon>
        <taxon>Lactobacillaceae</taxon>
        <taxon>Lapidilactobacillus</taxon>
    </lineage>
</organism>
<dbReference type="EMBL" id="JBHTOH010000025">
    <property type="protein sequence ID" value="MFD1410826.1"/>
    <property type="molecule type" value="Genomic_DNA"/>
</dbReference>
<protein>
    <submittedName>
        <fullName evidence="1">YtxH domain-containing protein</fullName>
    </submittedName>
</protein>
<accession>A0ABW4BLX2</accession>
<reference evidence="2" key="1">
    <citation type="journal article" date="2019" name="Int. J. Syst. Evol. Microbiol.">
        <title>The Global Catalogue of Microorganisms (GCM) 10K type strain sequencing project: providing services to taxonomists for standard genome sequencing and annotation.</title>
        <authorList>
            <consortium name="The Broad Institute Genomics Platform"/>
            <consortium name="The Broad Institute Genome Sequencing Center for Infectious Disease"/>
            <person name="Wu L."/>
            <person name="Ma J."/>
        </authorList>
    </citation>
    <scope>NUCLEOTIDE SEQUENCE [LARGE SCALE GENOMIC DNA]</scope>
    <source>
        <strain evidence="2">CCM 8937</strain>
    </source>
</reference>
<keyword evidence="2" id="KW-1185">Reference proteome</keyword>
<proteinExistence type="predicted"/>
<sequence length="117" mass="13364">MKHSFRKGLMTGAIAGTAYILLTTKKTGLQRQHHLRQYFDDLTTSTQHLTQSVQRFKKALGHLQHEVKTTAAPTIAALQQDIEDYQFQMQPRVEQLTDDATKLQDKLNTLQPDDSQN</sequence>
<dbReference type="Proteomes" id="UP001597191">
    <property type="component" value="Unassembled WGS sequence"/>
</dbReference>
<dbReference type="SUPFAM" id="SSF58113">
    <property type="entry name" value="Apolipoprotein A-I"/>
    <property type="match status" value="1"/>
</dbReference>
<evidence type="ECO:0000313" key="1">
    <source>
        <dbReference type="EMBL" id="MFD1410826.1"/>
    </source>
</evidence>